<gene>
    <name evidence="9" type="ORF">PPNO1_LOCUS5107</name>
</gene>
<accession>A0A9P1MC55</accession>
<feature type="transmembrane region" description="Helical" evidence="8">
    <location>
        <begin position="96"/>
        <end position="117"/>
    </location>
</feature>
<keyword evidence="4 8" id="KW-0812">Transmembrane</keyword>
<evidence type="ECO:0000256" key="1">
    <source>
        <dbReference type="ARBA" id="ARBA00004477"/>
    </source>
</evidence>
<organism evidence="9 10">
    <name type="scientific">Parascedosporium putredinis</name>
    <dbReference type="NCBI Taxonomy" id="1442378"/>
    <lineage>
        <taxon>Eukaryota</taxon>
        <taxon>Fungi</taxon>
        <taxon>Dikarya</taxon>
        <taxon>Ascomycota</taxon>
        <taxon>Pezizomycotina</taxon>
        <taxon>Sordariomycetes</taxon>
        <taxon>Hypocreomycetidae</taxon>
        <taxon>Microascales</taxon>
        <taxon>Microascaceae</taxon>
        <taxon>Parascedosporium</taxon>
    </lineage>
</organism>
<comment type="caution">
    <text evidence="9">The sequence shown here is derived from an EMBL/GenBank/DDBJ whole genome shotgun (WGS) entry which is preliminary data.</text>
</comment>
<evidence type="ECO:0000256" key="2">
    <source>
        <dbReference type="ARBA" id="ARBA00004687"/>
    </source>
</evidence>
<dbReference type="EMBL" id="CALLCH030000012">
    <property type="protein sequence ID" value="CAI4215396.1"/>
    <property type="molecule type" value="Genomic_DNA"/>
</dbReference>
<evidence type="ECO:0008006" key="11">
    <source>
        <dbReference type="Google" id="ProtNLM"/>
    </source>
</evidence>
<name>A0A9P1MC55_9PEZI</name>
<feature type="transmembrane region" description="Helical" evidence="8">
    <location>
        <begin position="196"/>
        <end position="216"/>
    </location>
</feature>
<dbReference type="AlphaFoldDB" id="A0A9P1MC55"/>
<proteinExistence type="predicted"/>
<evidence type="ECO:0000256" key="7">
    <source>
        <dbReference type="ARBA" id="ARBA00023136"/>
    </source>
</evidence>
<evidence type="ECO:0000256" key="3">
    <source>
        <dbReference type="ARBA" id="ARBA00022502"/>
    </source>
</evidence>
<comment type="subcellular location">
    <subcellularLocation>
        <location evidence="1">Endoplasmic reticulum membrane</location>
        <topology evidence="1">Multi-pass membrane protein</topology>
    </subcellularLocation>
</comment>
<evidence type="ECO:0000256" key="8">
    <source>
        <dbReference type="SAM" id="Phobius"/>
    </source>
</evidence>
<dbReference type="InterPro" id="IPR009580">
    <property type="entry name" value="GPI_biosynthesis_protein_Pig-F"/>
</dbReference>
<keyword evidence="6 8" id="KW-1133">Transmembrane helix</keyword>
<sequence>MSTAATGQDRPAEPAKALRPVLLFGTSTARITDAIELLLLAVGFRAQFGKLVENPVSTLQTGLLAFGALQTVWALLCCPPAGSQAKKRGANPVQSVILSITLTALVVPLLHIIFVLFGAPFLTHQLETLLCSSILAVLSVFPVFYAHGVNSTAWRAICGFTAPLDETVGGFWGGIIGAWLGAVPIPLDWDREWQKWPITIVCGLVGGISLAASPAGSRL</sequence>
<dbReference type="OrthoDB" id="17366at2759"/>
<dbReference type="GO" id="GO:0006506">
    <property type="term" value="P:GPI anchor biosynthetic process"/>
    <property type="evidence" value="ECO:0007669"/>
    <property type="project" value="UniProtKB-KW"/>
</dbReference>
<dbReference type="Proteomes" id="UP000838763">
    <property type="component" value="Unassembled WGS sequence"/>
</dbReference>
<comment type="pathway">
    <text evidence="2">Glycolipid biosynthesis; glycosylphosphatidylinositol-anchor biosynthesis.</text>
</comment>
<evidence type="ECO:0000256" key="6">
    <source>
        <dbReference type="ARBA" id="ARBA00022989"/>
    </source>
</evidence>
<keyword evidence="7 8" id="KW-0472">Membrane</keyword>
<evidence type="ECO:0000313" key="10">
    <source>
        <dbReference type="Proteomes" id="UP000838763"/>
    </source>
</evidence>
<keyword evidence="5" id="KW-0256">Endoplasmic reticulum</keyword>
<feature type="transmembrane region" description="Helical" evidence="8">
    <location>
        <begin position="129"/>
        <end position="149"/>
    </location>
</feature>
<evidence type="ECO:0000256" key="5">
    <source>
        <dbReference type="ARBA" id="ARBA00022824"/>
    </source>
</evidence>
<dbReference type="Pfam" id="PF06699">
    <property type="entry name" value="PIG-F"/>
    <property type="match status" value="1"/>
</dbReference>
<dbReference type="GO" id="GO:0005789">
    <property type="term" value="C:endoplasmic reticulum membrane"/>
    <property type="evidence" value="ECO:0007669"/>
    <property type="project" value="UniProtKB-SubCell"/>
</dbReference>
<feature type="transmembrane region" description="Helical" evidence="8">
    <location>
        <begin position="169"/>
        <end position="189"/>
    </location>
</feature>
<evidence type="ECO:0000256" key="4">
    <source>
        <dbReference type="ARBA" id="ARBA00022692"/>
    </source>
</evidence>
<evidence type="ECO:0000313" key="9">
    <source>
        <dbReference type="EMBL" id="CAI4215396.1"/>
    </source>
</evidence>
<keyword evidence="10" id="KW-1185">Reference proteome</keyword>
<keyword evidence="3" id="KW-0337">GPI-anchor biosynthesis</keyword>
<reference evidence="9" key="1">
    <citation type="submission" date="2022-11" db="EMBL/GenBank/DDBJ databases">
        <authorList>
            <person name="Scott C."/>
            <person name="Bruce N."/>
        </authorList>
    </citation>
    <scope>NUCLEOTIDE SEQUENCE</scope>
</reference>
<protein>
    <recommendedName>
        <fullName evidence="11">Glycosylphosphatidylinositol anchor biosynthesis protein 11</fullName>
    </recommendedName>
</protein>